<comment type="caution">
    <text evidence="1">The sequence shown here is derived from an EMBL/GenBank/DDBJ whole genome shotgun (WGS) entry which is preliminary data.</text>
</comment>
<dbReference type="Pfam" id="PF20060">
    <property type="entry name" value="DUF6459"/>
    <property type="match status" value="1"/>
</dbReference>
<evidence type="ECO:0000313" key="2">
    <source>
        <dbReference type="Proteomes" id="UP000317043"/>
    </source>
</evidence>
<name>A0A543AT44_9ACTN</name>
<proteinExistence type="predicted"/>
<gene>
    <name evidence="1" type="ORF">FB566_1263</name>
</gene>
<organism evidence="1 2">
    <name type="scientific">Stackebrandtia endophytica</name>
    <dbReference type="NCBI Taxonomy" id="1496996"/>
    <lineage>
        <taxon>Bacteria</taxon>
        <taxon>Bacillati</taxon>
        <taxon>Actinomycetota</taxon>
        <taxon>Actinomycetes</taxon>
        <taxon>Glycomycetales</taxon>
        <taxon>Glycomycetaceae</taxon>
        <taxon>Stackebrandtia</taxon>
    </lineage>
</organism>
<evidence type="ECO:0000313" key="1">
    <source>
        <dbReference type="EMBL" id="TQL75750.1"/>
    </source>
</evidence>
<sequence>MTSTRTATPTNDPTCRFRLRSLTSDMTPARWVPDPTGRRDSSRDGQVARWFVSLCDRVLSGRCSPVVLHPHIAPTALGQWRRLQRWVAADTARHVSLRPSRVSRGGTDRIELVAMLTTEGRQRVVSLTLGRVADTWRLTGCRLI</sequence>
<accession>A0A543AT44</accession>
<reference evidence="1 2" key="1">
    <citation type="submission" date="2019-06" db="EMBL/GenBank/DDBJ databases">
        <title>Sequencing the genomes of 1000 actinobacteria strains.</title>
        <authorList>
            <person name="Klenk H.-P."/>
        </authorList>
    </citation>
    <scope>NUCLEOTIDE SEQUENCE [LARGE SCALE GENOMIC DNA]</scope>
    <source>
        <strain evidence="1 2">DSM 45928</strain>
    </source>
</reference>
<keyword evidence="2" id="KW-1185">Reference proteome</keyword>
<dbReference type="AlphaFoldDB" id="A0A543AT44"/>
<dbReference type="EMBL" id="VFOW01000001">
    <property type="protein sequence ID" value="TQL75750.1"/>
    <property type="molecule type" value="Genomic_DNA"/>
</dbReference>
<dbReference type="InParanoid" id="A0A543AT44"/>
<protein>
    <submittedName>
        <fullName evidence="1">Uncharacterized protein</fullName>
    </submittedName>
</protein>
<dbReference type="InterPro" id="IPR045596">
    <property type="entry name" value="DUF6459"/>
</dbReference>
<dbReference type="Proteomes" id="UP000317043">
    <property type="component" value="Unassembled WGS sequence"/>
</dbReference>